<keyword evidence="12" id="KW-1185">Reference proteome</keyword>
<dbReference type="EMBL" id="CP074405">
    <property type="protein sequence ID" value="QVI60941.1"/>
    <property type="molecule type" value="Genomic_DNA"/>
</dbReference>
<evidence type="ECO:0000256" key="8">
    <source>
        <dbReference type="ARBA" id="ARBA00023136"/>
    </source>
</evidence>
<organism evidence="11 12">
    <name type="scientific">Cellulomonas wangleii</name>
    <dbReference type="NCBI Taxonomy" id="2816956"/>
    <lineage>
        <taxon>Bacteria</taxon>
        <taxon>Bacillati</taxon>
        <taxon>Actinomycetota</taxon>
        <taxon>Actinomycetes</taxon>
        <taxon>Micrococcales</taxon>
        <taxon>Cellulomonadaceae</taxon>
        <taxon>Cellulomonas</taxon>
    </lineage>
</organism>
<evidence type="ECO:0000256" key="1">
    <source>
        <dbReference type="ARBA" id="ARBA00004167"/>
    </source>
</evidence>
<evidence type="ECO:0000313" key="11">
    <source>
        <dbReference type="EMBL" id="QVI60941.1"/>
    </source>
</evidence>
<reference evidence="11 12" key="1">
    <citation type="submission" date="2021-05" db="EMBL/GenBank/DDBJ databases">
        <title>Novel species in genus Cellulomonas.</title>
        <authorList>
            <person name="Zhang G."/>
        </authorList>
    </citation>
    <scope>NUCLEOTIDE SEQUENCE [LARGE SCALE GENOMIC DNA]</scope>
    <source>
        <strain evidence="12">zg-ZUI222</strain>
    </source>
</reference>
<evidence type="ECO:0000256" key="3">
    <source>
        <dbReference type="ARBA" id="ARBA00022737"/>
    </source>
</evidence>
<accession>A0ABX8D3A6</accession>
<dbReference type="InterPro" id="IPR040198">
    <property type="entry name" value="Fido_containing"/>
</dbReference>
<keyword evidence="2" id="KW-0812">Transmembrane</keyword>
<dbReference type="Proteomes" id="UP000677804">
    <property type="component" value="Chromosome"/>
</dbReference>
<protein>
    <submittedName>
        <fullName evidence="11">Fic family protein</fullName>
    </submittedName>
</protein>
<keyword evidence="4" id="KW-0547">Nucleotide-binding</keyword>
<proteinExistence type="predicted"/>
<evidence type="ECO:0000259" key="10">
    <source>
        <dbReference type="PROSITE" id="PS51459"/>
    </source>
</evidence>
<evidence type="ECO:0000256" key="4">
    <source>
        <dbReference type="ARBA" id="ARBA00022741"/>
    </source>
</evidence>
<dbReference type="Pfam" id="PF02661">
    <property type="entry name" value="Fic"/>
    <property type="match status" value="1"/>
</dbReference>
<dbReference type="Gene3D" id="1.10.3290.10">
    <property type="entry name" value="Fido-like domain"/>
    <property type="match status" value="1"/>
</dbReference>
<sequence>MKSFEDLDSLIGSVPFDVVADLRVVDTVRGSAALLPDVLPGLLSSLADRARPASIESSAALDGVVVPRRRAADIVAGEADRLRGREEQTLAGCRDAFDHVAQEDRGPLDVDLVLDVHRLLLAHTPTPGGRLRRVESVVLDRDPRAARVKRFTPVAVADVPHHLDELIARYRGALATDRHHPVLLTGLFVLDLVAIRPFTTANGRLARALTPGLLHDAGYDVARYVSLDAAIARSAEAHAAALLDSTADWQGARHDPWPWLHSLVRALADCSEQLSSLVATARSGRSKQERVRTYVLHHAGRSFRMSDARTALPGVSDQTIRLVLGELRNDGLVEVDGVGRSATWSTVRTR</sequence>
<comment type="subcellular location">
    <subcellularLocation>
        <location evidence="1">Membrane</location>
        <topology evidence="1">Single-pass membrane protein</topology>
    </subcellularLocation>
</comment>
<name>A0ABX8D3A6_9CELL</name>
<dbReference type="InterPro" id="IPR003812">
    <property type="entry name" value="Fido"/>
</dbReference>
<keyword evidence="5" id="KW-0802">TPR repeat</keyword>
<evidence type="ECO:0000256" key="6">
    <source>
        <dbReference type="ARBA" id="ARBA00022840"/>
    </source>
</evidence>
<gene>
    <name evidence="11" type="ORF">KG103_10385</name>
</gene>
<dbReference type="PROSITE" id="PS51459">
    <property type="entry name" value="FIDO"/>
    <property type="match status" value="1"/>
</dbReference>
<keyword evidence="8" id="KW-0472">Membrane</keyword>
<dbReference type="InterPro" id="IPR001190">
    <property type="entry name" value="SRCR"/>
</dbReference>
<dbReference type="InterPro" id="IPR036597">
    <property type="entry name" value="Fido-like_dom_sf"/>
</dbReference>
<feature type="domain" description="Fido" evidence="10">
    <location>
        <begin position="108"/>
        <end position="269"/>
    </location>
</feature>
<keyword evidence="3" id="KW-0677">Repeat</keyword>
<evidence type="ECO:0000256" key="7">
    <source>
        <dbReference type="ARBA" id="ARBA00022989"/>
    </source>
</evidence>
<dbReference type="PANTHER" id="PTHR13504">
    <property type="entry name" value="FIDO DOMAIN-CONTAINING PROTEIN DDB_G0283145"/>
    <property type="match status" value="1"/>
</dbReference>
<dbReference type="PROSITE" id="PS50287">
    <property type="entry name" value="SRCR_2"/>
    <property type="match status" value="1"/>
</dbReference>
<dbReference type="RefSeq" id="WP_207341200.1">
    <property type="nucleotide sequence ID" value="NZ_CP074405.1"/>
</dbReference>
<keyword evidence="6" id="KW-0067">ATP-binding</keyword>
<dbReference type="PANTHER" id="PTHR13504:SF34">
    <property type="entry name" value="PROTEIN ADENYLYLTRANSFERASE FICD"/>
    <property type="match status" value="1"/>
</dbReference>
<evidence type="ECO:0000256" key="5">
    <source>
        <dbReference type="ARBA" id="ARBA00022803"/>
    </source>
</evidence>
<evidence type="ECO:0000259" key="9">
    <source>
        <dbReference type="PROSITE" id="PS50287"/>
    </source>
</evidence>
<evidence type="ECO:0000313" key="12">
    <source>
        <dbReference type="Proteomes" id="UP000677804"/>
    </source>
</evidence>
<dbReference type="SUPFAM" id="SSF140931">
    <property type="entry name" value="Fic-like"/>
    <property type="match status" value="1"/>
</dbReference>
<feature type="domain" description="SRCR" evidence="9">
    <location>
        <begin position="320"/>
        <end position="350"/>
    </location>
</feature>
<keyword evidence="7" id="KW-1133">Transmembrane helix</keyword>
<evidence type="ECO:0000256" key="2">
    <source>
        <dbReference type="ARBA" id="ARBA00022692"/>
    </source>
</evidence>